<evidence type="ECO:0000259" key="3">
    <source>
        <dbReference type="Pfam" id="PF25137"/>
    </source>
</evidence>
<proteinExistence type="predicted"/>
<dbReference type="Gene3D" id="3.40.50.1970">
    <property type="match status" value="1"/>
</dbReference>
<dbReference type="AlphaFoldDB" id="A0A1Y5SDU1"/>
<accession>A0A1Y5SDU1</accession>
<dbReference type="Proteomes" id="UP000193200">
    <property type="component" value="Unassembled WGS sequence"/>
</dbReference>
<dbReference type="Gene3D" id="1.20.1090.10">
    <property type="entry name" value="Dehydroquinate synthase-like - alpha domain"/>
    <property type="match status" value="1"/>
</dbReference>
<evidence type="ECO:0000259" key="2">
    <source>
        <dbReference type="Pfam" id="PF00465"/>
    </source>
</evidence>
<dbReference type="InterPro" id="IPR001670">
    <property type="entry name" value="ADH_Fe/GldA"/>
</dbReference>
<protein>
    <submittedName>
        <fullName evidence="4">NAD-dependent methanol dehydrogenase</fullName>
        <ecNumber evidence="4">1.1.1.244</ecNumber>
    </submittedName>
</protein>
<sequence>MILDRFYNRPGRTGFHYPGRMLSGPGTRNEVPGLLVGLRTLVVADRFFAADPLIAELAFDRLVLVDGEPTDAAVEKAAASLPADCGAIVALGGGSAIDTAKALHATIVWGSHAIHDPAERPEQPLLVAIPTTAGTGSEASRFYVLKGDDGAKKSFRAWGVTPHLAVLDPHFLQQAPKALLVGAAFDSFLHLWETFVCRGERSPATDMLALDGIPKIVQAIGALLGDEEPSNAALGDLQQAAWAGGVAISNVRTGLAHTLAESLAGQVALGHPETLYVFFPVVLASYRDAVDERMTLLARHLGPGWDHDRLTAFWHDAFTVTGLARRTCDVMRNTPIDPAAVARAAARDTVLLKENPMPLKPEDLDGLIDRALAPYRVGEAVPA</sequence>
<organism evidence="4 5">
    <name type="scientific">Oceanibacterium hippocampi</name>
    <dbReference type="NCBI Taxonomy" id="745714"/>
    <lineage>
        <taxon>Bacteria</taxon>
        <taxon>Pseudomonadati</taxon>
        <taxon>Pseudomonadota</taxon>
        <taxon>Alphaproteobacteria</taxon>
        <taxon>Sneathiellales</taxon>
        <taxon>Sneathiellaceae</taxon>
        <taxon>Oceanibacterium</taxon>
    </lineage>
</organism>
<feature type="domain" description="Fe-containing alcohol dehydrogenase-like C-terminal" evidence="3">
    <location>
        <begin position="184"/>
        <end position="303"/>
    </location>
</feature>
<keyword evidence="1 4" id="KW-0560">Oxidoreductase</keyword>
<dbReference type="OrthoDB" id="9815791at2"/>
<keyword evidence="5" id="KW-1185">Reference proteome</keyword>
<dbReference type="GO" id="GO:0050093">
    <property type="term" value="F:methanol dehydrogenase (NAD+) activity"/>
    <property type="evidence" value="ECO:0007669"/>
    <property type="project" value="UniProtKB-EC"/>
</dbReference>
<dbReference type="EMBL" id="FWFR01000001">
    <property type="protein sequence ID" value="SLN38312.1"/>
    <property type="molecule type" value="Genomic_DNA"/>
</dbReference>
<evidence type="ECO:0000313" key="4">
    <source>
        <dbReference type="EMBL" id="SLN38312.1"/>
    </source>
</evidence>
<dbReference type="Pfam" id="PF25137">
    <property type="entry name" value="ADH_Fe_C"/>
    <property type="match status" value="1"/>
</dbReference>
<feature type="domain" description="Alcohol dehydrogenase iron-type/glycerol dehydrogenase GldA" evidence="2">
    <location>
        <begin position="18"/>
        <end position="169"/>
    </location>
</feature>
<dbReference type="InterPro" id="IPR039697">
    <property type="entry name" value="Alcohol_dehydrogenase_Fe"/>
</dbReference>
<dbReference type="SUPFAM" id="SSF56796">
    <property type="entry name" value="Dehydroquinate synthase-like"/>
    <property type="match status" value="1"/>
</dbReference>
<dbReference type="InterPro" id="IPR056798">
    <property type="entry name" value="ADH_Fe_C"/>
</dbReference>
<dbReference type="EC" id="1.1.1.244" evidence="4"/>
<dbReference type="PANTHER" id="PTHR11496:SF83">
    <property type="entry name" value="HYDROXYACID-OXOACID TRANSHYDROGENASE, MITOCHONDRIAL"/>
    <property type="match status" value="1"/>
</dbReference>
<dbReference type="GO" id="GO:0046872">
    <property type="term" value="F:metal ion binding"/>
    <property type="evidence" value="ECO:0007669"/>
    <property type="project" value="InterPro"/>
</dbReference>
<evidence type="ECO:0000256" key="1">
    <source>
        <dbReference type="ARBA" id="ARBA00023002"/>
    </source>
</evidence>
<dbReference type="Pfam" id="PF00465">
    <property type="entry name" value="Fe-ADH"/>
    <property type="match status" value="1"/>
</dbReference>
<reference evidence="4 5" key="1">
    <citation type="submission" date="2017-03" db="EMBL/GenBank/DDBJ databases">
        <authorList>
            <person name="Afonso C.L."/>
            <person name="Miller P.J."/>
            <person name="Scott M.A."/>
            <person name="Spackman E."/>
            <person name="Goraichik I."/>
            <person name="Dimitrov K.M."/>
            <person name="Suarez D.L."/>
            <person name="Swayne D.E."/>
        </authorList>
    </citation>
    <scope>NUCLEOTIDE SEQUENCE [LARGE SCALE GENOMIC DNA]</scope>
    <source>
        <strain evidence="4 5">CECT 7691</strain>
    </source>
</reference>
<gene>
    <name evidence="4" type="primary">mdh_3</name>
    <name evidence="4" type="ORF">OCH7691_01577</name>
</gene>
<dbReference type="RefSeq" id="WP_085882781.1">
    <property type="nucleotide sequence ID" value="NZ_FWFR01000001.1"/>
</dbReference>
<name>A0A1Y5SDU1_9PROT</name>
<dbReference type="PANTHER" id="PTHR11496">
    <property type="entry name" value="ALCOHOL DEHYDROGENASE"/>
    <property type="match status" value="1"/>
</dbReference>
<evidence type="ECO:0000313" key="5">
    <source>
        <dbReference type="Proteomes" id="UP000193200"/>
    </source>
</evidence>
<dbReference type="InParanoid" id="A0A1Y5SDU1"/>